<evidence type="ECO:0000313" key="2">
    <source>
        <dbReference type="Proteomes" id="UP000734823"/>
    </source>
</evidence>
<evidence type="ECO:0000313" key="1">
    <source>
        <dbReference type="EMBL" id="MBC6451003.1"/>
    </source>
</evidence>
<name>A0ABR7LE60_9PSEU</name>
<protein>
    <submittedName>
        <fullName evidence="1">Uncharacterized protein</fullName>
    </submittedName>
</protein>
<keyword evidence="2" id="KW-1185">Reference proteome</keyword>
<proteinExistence type="predicted"/>
<gene>
    <name evidence="1" type="ORF">GPZ80_27955</name>
</gene>
<sequence>MNSYAWADTAYDLSWTLAVIQGRTEDEVRAGYGADQEVSKLTFEQANAERTEHLDDYGLVQFKAVDDYIVVIEPNGWVGNAPEVARKLSSPTGLFFSVYWSPSGHQILQATGGQITGRFDPTFIGLPAGANDMLPGWVGDDEFDLEHLRSASLAAVERQTGLAFDPAWLTDPLPTYRVSA</sequence>
<dbReference type="RefSeq" id="WP_187224078.1">
    <property type="nucleotide sequence ID" value="NZ_JABVED010000022.1"/>
</dbReference>
<reference evidence="1 2" key="1">
    <citation type="submission" date="2020-06" db="EMBL/GenBank/DDBJ databases">
        <title>Actinokineospora xiongansis sp. nov., isolated from soil of Baiyangdian.</title>
        <authorList>
            <person name="Zhang X."/>
        </authorList>
    </citation>
    <scope>NUCLEOTIDE SEQUENCE [LARGE SCALE GENOMIC DNA]</scope>
    <source>
        <strain evidence="1 2">HBU206404</strain>
    </source>
</reference>
<comment type="caution">
    <text evidence="1">The sequence shown here is derived from an EMBL/GenBank/DDBJ whole genome shotgun (WGS) entry which is preliminary data.</text>
</comment>
<organism evidence="1 2">
    <name type="scientific">Actinokineospora xionganensis</name>
    <dbReference type="NCBI Taxonomy" id="2684470"/>
    <lineage>
        <taxon>Bacteria</taxon>
        <taxon>Bacillati</taxon>
        <taxon>Actinomycetota</taxon>
        <taxon>Actinomycetes</taxon>
        <taxon>Pseudonocardiales</taxon>
        <taxon>Pseudonocardiaceae</taxon>
        <taxon>Actinokineospora</taxon>
    </lineage>
</organism>
<dbReference type="EMBL" id="JABVED010000022">
    <property type="protein sequence ID" value="MBC6451003.1"/>
    <property type="molecule type" value="Genomic_DNA"/>
</dbReference>
<dbReference type="Proteomes" id="UP000734823">
    <property type="component" value="Unassembled WGS sequence"/>
</dbReference>
<accession>A0ABR7LE60</accession>